<evidence type="ECO:0000313" key="1">
    <source>
        <dbReference type="EMBL" id="CEG37566.1"/>
    </source>
</evidence>
<organism evidence="1 2">
    <name type="scientific">Plasmopara halstedii</name>
    <name type="common">Downy mildew of sunflower</name>
    <dbReference type="NCBI Taxonomy" id="4781"/>
    <lineage>
        <taxon>Eukaryota</taxon>
        <taxon>Sar</taxon>
        <taxon>Stramenopiles</taxon>
        <taxon>Oomycota</taxon>
        <taxon>Peronosporomycetes</taxon>
        <taxon>Peronosporales</taxon>
        <taxon>Peronosporaceae</taxon>
        <taxon>Plasmopara</taxon>
    </lineage>
</organism>
<dbReference type="RefSeq" id="XP_024573935.1">
    <property type="nucleotide sequence ID" value="XM_024722905.1"/>
</dbReference>
<keyword evidence="2" id="KW-1185">Reference proteome</keyword>
<reference evidence="2" key="1">
    <citation type="submission" date="2014-09" db="EMBL/GenBank/DDBJ databases">
        <authorList>
            <person name="Sharma Rahul"/>
            <person name="Thines Marco"/>
        </authorList>
    </citation>
    <scope>NUCLEOTIDE SEQUENCE [LARGE SCALE GENOMIC DNA]</scope>
</reference>
<dbReference type="EMBL" id="CCYD01000288">
    <property type="protein sequence ID" value="CEG37566.1"/>
    <property type="molecule type" value="Genomic_DNA"/>
</dbReference>
<dbReference type="GeneID" id="36400401"/>
<protein>
    <submittedName>
        <fullName evidence="1">Uncharacterized protein</fullName>
    </submittedName>
</protein>
<proteinExistence type="predicted"/>
<evidence type="ECO:0000313" key="2">
    <source>
        <dbReference type="Proteomes" id="UP000054928"/>
    </source>
</evidence>
<dbReference type="AlphaFoldDB" id="A0A0P1A9Z4"/>
<sequence>MPQTIQLGEYSRIEAITGYDEAESMEVNPPGPKRTLIPTRQQYRCRNGGV</sequence>
<dbReference type="Proteomes" id="UP000054928">
    <property type="component" value="Unassembled WGS sequence"/>
</dbReference>
<name>A0A0P1A9Z4_PLAHL</name>
<accession>A0A0P1A9Z4</accession>